<dbReference type="RefSeq" id="WP_233864115.1">
    <property type="nucleotide sequence ID" value="NZ_CP090022.1"/>
</dbReference>
<dbReference type="EMBL" id="QAOT01000005">
    <property type="protein sequence ID" value="PTR19274.1"/>
    <property type="molecule type" value="Genomic_DNA"/>
</dbReference>
<evidence type="ECO:0000256" key="1">
    <source>
        <dbReference type="SAM" id="Phobius"/>
    </source>
</evidence>
<comment type="caution">
    <text evidence="2">The sequence shown here is derived from an EMBL/GenBank/DDBJ whole genome shotgun (WGS) entry which is preliminary data.</text>
</comment>
<keyword evidence="1" id="KW-1133">Transmembrane helix</keyword>
<protein>
    <recommendedName>
        <fullName evidence="4">DUF2474 domain-containing protein</fullName>
    </recommendedName>
</protein>
<name>A0A2T5KA25_9RHOB</name>
<dbReference type="AlphaFoldDB" id="A0A2T5KA25"/>
<keyword evidence="3" id="KW-1185">Reference proteome</keyword>
<evidence type="ECO:0000313" key="2">
    <source>
        <dbReference type="EMBL" id="PTR19274.1"/>
    </source>
</evidence>
<sequence length="52" mass="5796">MPRRQGLRALLHRAGDGRSRSVFHRLGWFLLLWLGGVAAVSAVAMLIRTVLL</sequence>
<evidence type="ECO:0008006" key="4">
    <source>
        <dbReference type="Google" id="ProtNLM"/>
    </source>
</evidence>
<organism evidence="2 3">
    <name type="scientific">Cereibacter azotoformans</name>
    <dbReference type="NCBI Taxonomy" id="43057"/>
    <lineage>
        <taxon>Bacteria</taxon>
        <taxon>Pseudomonadati</taxon>
        <taxon>Pseudomonadota</taxon>
        <taxon>Alphaproteobacteria</taxon>
        <taxon>Rhodobacterales</taxon>
        <taxon>Paracoccaceae</taxon>
        <taxon>Cereibacter</taxon>
    </lineage>
</organism>
<keyword evidence="1" id="KW-0812">Transmembrane</keyword>
<gene>
    <name evidence="2" type="ORF">C8J28_105115</name>
</gene>
<keyword evidence="1" id="KW-0472">Membrane</keyword>
<proteinExistence type="predicted"/>
<accession>A0A2T5KA25</accession>
<dbReference type="Proteomes" id="UP000244060">
    <property type="component" value="Unassembled WGS sequence"/>
</dbReference>
<feature type="transmembrane region" description="Helical" evidence="1">
    <location>
        <begin position="26"/>
        <end position="47"/>
    </location>
</feature>
<evidence type="ECO:0000313" key="3">
    <source>
        <dbReference type="Proteomes" id="UP000244060"/>
    </source>
</evidence>
<reference evidence="2 3" key="1">
    <citation type="submission" date="2018-04" db="EMBL/GenBank/DDBJ databases">
        <title>Genomic Encyclopedia of Type Strains, Phase III (KMG-III): the genomes of soil and plant-associated and newly described type strains.</title>
        <authorList>
            <person name="Whitman W."/>
        </authorList>
    </citation>
    <scope>NUCLEOTIDE SEQUENCE [LARGE SCALE GENOMIC DNA]</scope>
    <source>
        <strain evidence="2 3">KA25</strain>
    </source>
</reference>